<dbReference type="Proteomes" id="UP000628448">
    <property type="component" value="Unassembled WGS sequence"/>
</dbReference>
<evidence type="ECO:0000313" key="3">
    <source>
        <dbReference type="EMBL" id="MBG9376531.1"/>
    </source>
</evidence>
<evidence type="ECO:0000313" key="4">
    <source>
        <dbReference type="Proteomes" id="UP000628448"/>
    </source>
</evidence>
<reference evidence="3" key="1">
    <citation type="submission" date="2020-11" db="EMBL/GenBank/DDBJ databases">
        <title>Bacterial whole genome sequence for Panacibacter sp. DH6.</title>
        <authorList>
            <person name="Le V."/>
            <person name="Ko S."/>
            <person name="Ahn C.-Y."/>
            <person name="Oh H.-M."/>
        </authorList>
    </citation>
    <scope>NUCLEOTIDE SEQUENCE</scope>
    <source>
        <strain evidence="3">DH6</strain>
    </source>
</reference>
<evidence type="ECO:0000256" key="1">
    <source>
        <dbReference type="ARBA" id="ARBA00022729"/>
    </source>
</evidence>
<keyword evidence="4" id="KW-1185">Reference proteome</keyword>
<dbReference type="PANTHER" id="PTHR43037:SF5">
    <property type="entry name" value="FERULOYL ESTERASE"/>
    <property type="match status" value="1"/>
</dbReference>
<protein>
    <submittedName>
        <fullName evidence="3">Uncharacterized protein</fullName>
    </submittedName>
</protein>
<proteinExistence type="predicted"/>
<dbReference type="EMBL" id="JADWYR010000001">
    <property type="protein sequence ID" value="MBG9376531.1"/>
    <property type="molecule type" value="Genomic_DNA"/>
</dbReference>
<organism evidence="3 4">
    <name type="scientific">Panacibacter microcysteis</name>
    <dbReference type="NCBI Taxonomy" id="2793269"/>
    <lineage>
        <taxon>Bacteria</taxon>
        <taxon>Pseudomonadati</taxon>
        <taxon>Bacteroidota</taxon>
        <taxon>Chitinophagia</taxon>
        <taxon>Chitinophagales</taxon>
        <taxon>Chitinophagaceae</taxon>
        <taxon>Panacibacter</taxon>
    </lineage>
</organism>
<gene>
    <name evidence="3" type="ORF">I5907_09820</name>
</gene>
<evidence type="ECO:0000256" key="2">
    <source>
        <dbReference type="ARBA" id="ARBA00022801"/>
    </source>
</evidence>
<name>A0A931EA57_9BACT</name>
<comment type="caution">
    <text evidence="3">The sequence shown here is derived from an EMBL/GenBank/DDBJ whole genome shotgun (WGS) entry which is preliminary data.</text>
</comment>
<dbReference type="InterPro" id="IPR050955">
    <property type="entry name" value="Plant_Biomass_Hydrol_Est"/>
</dbReference>
<dbReference type="Gene3D" id="3.40.50.1820">
    <property type="entry name" value="alpha/beta hydrolase"/>
    <property type="match status" value="1"/>
</dbReference>
<keyword evidence="1" id="KW-0732">Signal</keyword>
<dbReference type="GO" id="GO:0016787">
    <property type="term" value="F:hydrolase activity"/>
    <property type="evidence" value="ECO:0007669"/>
    <property type="project" value="UniProtKB-KW"/>
</dbReference>
<dbReference type="RefSeq" id="WP_196990539.1">
    <property type="nucleotide sequence ID" value="NZ_JADWYR010000001.1"/>
</dbReference>
<dbReference type="InterPro" id="IPR029058">
    <property type="entry name" value="AB_hydrolase_fold"/>
</dbReference>
<sequence length="188" mass="20555">MRQDNLAGQTIYNTDFIIDGIPRNCLFYIPQHHNKEVNQYRLLIVLHDSGSTSKNVVSRYGDVLHAQSDSLQAVVLYPDAAGKTWSTGNAPGSVNDAGFISIIADYFVQRYGCNAKELFVAGLGQGGAMARKLGCDLPSKLAGIADLSASLQPYTCTVPLLPPDQVQLLQNGRPDTTAFLKMWQFFSK</sequence>
<dbReference type="SUPFAM" id="SSF53474">
    <property type="entry name" value="alpha/beta-Hydrolases"/>
    <property type="match status" value="1"/>
</dbReference>
<dbReference type="PANTHER" id="PTHR43037">
    <property type="entry name" value="UNNAMED PRODUCT-RELATED"/>
    <property type="match status" value="1"/>
</dbReference>
<dbReference type="AlphaFoldDB" id="A0A931EA57"/>
<keyword evidence="2" id="KW-0378">Hydrolase</keyword>
<accession>A0A931EA57</accession>